<reference evidence="2 3" key="1">
    <citation type="journal article" date="2018" name="Nat. Ecol. Evol.">
        <title>Shark genomes provide insights into elasmobranch evolution and the origin of vertebrates.</title>
        <authorList>
            <person name="Hara Y"/>
            <person name="Yamaguchi K"/>
            <person name="Onimaru K"/>
            <person name="Kadota M"/>
            <person name="Koyanagi M"/>
            <person name="Keeley SD"/>
            <person name="Tatsumi K"/>
            <person name="Tanaka K"/>
            <person name="Motone F"/>
            <person name="Kageyama Y"/>
            <person name="Nozu R"/>
            <person name="Adachi N"/>
            <person name="Nishimura O"/>
            <person name="Nakagawa R"/>
            <person name="Tanegashima C"/>
            <person name="Kiyatake I"/>
            <person name="Matsumoto R"/>
            <person name="Murakumo K"/>
            <person name="Nishida K"/>
            <person name="Terakita A"/>
            <person name="Kuratani S"/>
            <person name="Sato K"/>
            <person name="Hyodo S Kuraku.S."/>
        </authorList>
    </citation>
    <scope>NUCLEOTIDE SEQUENCE [LARGE SCALE GENOMIC DNA]</scope>
</reference>
<dbReference type="EMBL" id="BEZZ01090363">
    <property type="protein sequence ID" value="GCC43070.1"/>
    <property type="molecule type" value="Genomic_DNA"/>
</dbReference>
<dbReference type="AlphaFoldDB" id="A0A401TK82"/>
<feature type="region of interest" description="Disordered" evidence="1">
    <location>
        <begin position="33"/>
        <end position="61"/>
    </location>
</feature>
<comment type="caution">
    <text evidence="2">The sequence shown here is derived from an EMBL/GenBank/DDBJ whole genome shotgun (WGS) entry which is preliminary data.</text>
</comment>
<feature type="region of interest" description="Disordered" evidence="1">
    <location>
        <begin position="127"/>
        <end position="156"/>
    </location>
</feature>
<sequence>YGQPIGSCRSCTRSLLAHAHAPERQHRACAAAGLTTTPRGANPTLRLRRSRPDDNPTLRLRRSRTPVPTLRLRRLRRPRQGRWRIPAPASLLLTGPKRTIWVRSITTSSSGSISSRLILRHGVRNWGRGNKGSRTGRASPPDGWLCHHHGDGQSEL</sequence>
<name>A0A401TK82_CHIPU</name>
<organism evidence="2 3">
    <name type="scientific">Chiloscyllium punctatum</name>
    <name type="common">Brownbanded bambooshark</name>
    <name type="synonym">Hemiscyllium punctatum</name>
    <dbReference type="NCBI Taxonomy" id="137246"/>
    <lineage>
        <taxon>Eukaryota</taxon>
        <taxon>Metazoa</taxon>
        <taxon>Chordata</taxon>
        <taxon>Craniata</taxon>
        <taxon>Vertebrata</taxon>
        <taxon>Chondrichthyes</taxon>
        <taxon>Elasmobranchii</taxon>
        <taxon>Galeomorphii</taxon>
        <taxon>Galeoidea</taxon>
        <taxon>Orectolobiformes</taxon>
        <taxon>Hemiscylliidae</taxon>
        <taxon>Chiloscyllium</taxon>
    </lineage>
</organism>
<evidence type="ECO:0000256" key="1">
    <source>
        <dbReference type="SAM" id="MobiDB-lite"/>
    </source>
</evidence>
<dbReference type="Proteomes" id="UP000287033">
    <property type="component" value="Unassembled WGS sequence"/>
</dbReference>
<protein>
    <submittedName>
        <fullName evidence="2">Uncharacterized protein</fullName>
    </submittedName>
</protein>
<feature type="non-terminal residue" evidence="2">
    <location>
        <position position="1"/>
    </location>
</feature>
<gene>
    <name evidence="2" type="ORF">chiPu_0026917</name>
</gene>
<proteinExistence type="predicted"/>
<evidence type="ECO:0000313" key="3">
    <source>
        <dbReference type="Proteomes" id="UP000287033"/>
    </source>
</evidence>
<accession>A0A401TK82</accession>
<evidence type="ECO:0000313" key="2">
    <source>
        <dbReference type="EMBL" id="GCC43070.1"/>
    </source>
</evidence>
<keyword evidence="3" id="KW-1185">Reference proteome</keyword>